<dbReference type="FunCoup" id="A0A423XE86">
    <property type="interactions" value="1029"/>
</dbReference>
<feature type="domain" description="Nucleolar complex-associated protein 3 N-terminal" evidence="7">
    <location>
        <begin position="116"/>
        <end position="206"/>
    </location>
</feature>
<dbReference type="Proteomes" id="UP000285146">
    <property type="component" value="Unassembled WGS sequence"/>
</dbReference>
<evidence type="ECO:0000256" key="4">
    <source>
        <dbReference type="ARBA" id="ARBA00023242"/>
    </source>
</evidence>
<evidence type="ECO:0008006" key="10">
    <source>
        <dbReference type="Google" id="ProtNLM"/>
    </source>
</evidence>
<feature type="region of interest" description="Disordered" evidence="5">
    <location>
        <begin position="668"/>
        <end position="695"/>
    </location>
</feature>
<dbReference type="GO" id="GO:0005730">
    <property type="term" value="C:nucleolus"/>
    <property type="evidence" value="ECO:0007669"/>
    <property type="project" value="UniProtKB-SubCell"/>
</dbReference>
<dbReference type="InterPro" id="IPR005612">
    <property type="entry name" value="CCAAT-binding_factor"/>
</dbReference>
<evidence type="ECO:0000256" key="5">
    <source>
        <dbReference type="SAM" id="MobiDB-lite"/>
    </source>
</evidence>
<dbReference type="STRING" id="1230097.A0A423XE86"/>
<evidence type="ECO:0000313" key="8">
    <source>
        <dbReference type="EMBL" id="ROW14320.1"/>
    </source>
</evidence>
<dbReference type="InterPro" id="IPR011501">
    <property type="entry name" value="Noc3_N"/>
</dbReference>
<comment type="caution">
    <text evidence="8">The sequence shown here is derived from an EMBL/GenBank/DDBJ whole genome shotgun (WGS) entry which is preliminary data.</text>
</comment>
<feature type="compositionally biased region" description="Basic residues" evidence="5">
    <location>
        <begin position="1"/>
        <end position="11"/>
    </location>
</feature>
<feature type="region of interest" description="Disordered" evidence="5">
    <location>
        <begin position="595"/>
        <end position="653"/>
    </location>
</feature>
<protein>
    <recommendedName>
        <fullName evidence="10">Nucleolar complex-associated protein 3</fullName>
    </recommendedName>
</protein>
<dbReference type="GO" id="GO:0006270">
    <property type="term" value="P:DNA replication initiation"/>
    <property type="evidence" value="ECO:0007669"/>
    <property type="project" value="TreeGrafter"/>
</dbReference>
<gene>
    <name evidence="8" type="ORF">VPNG_03969</name>
</gene>
<dbReference type="OrthoDB" id="10263597at2759"/>
<sequence>MLSRPSKKRRLSPSDDGISEKKVQKAFFKNASSWNLEQDYESRPRKGKKNKENTKLPIKTADGRVEQASTANDDTASVDDDDAWLEENQSDGAEEDEPEQVEAPPTIPEREQILRAKEELAKIALHLSEDPEEHPGAFKQLARIGESRLPAVQKLCMVTQLAVYKDVIPGYRIRPAIEDPAGQKLSKEVKSLRSYEHALVAGYQVYVKKLAEFAKLKGSAQNQGLSKVAITCACTLVSTVSHFNFRTDLLKILVGKLSSRKVDESYNKCLTTLDTLFREDEEGRPSMEAVSLLAKMMKAKSYQLNEGVLNLFLSLRLLSEFSGKASRDTVEIPDGDKPQKKKWEFRTKRERKDIKVERALAKEMAQADASVSHEERDHMQSETLKLVFATYFRILKQRLPNLMGAVLEGLSNLFSLSMDPDLELGARSLRLPDPDAPQPAKPNKVNLQTMTVLLVRCLTAILLPPWNIRSVPPLRIAAFTKQLMTTALQVPEKSCQAILALVNDVHYTHGKKLGALFNTEERKGDGTFNPFSESIEGSNPFATTVWEGELLRRHYCPQVREGQKLLEKSLRTAHTNSPVSTVTSQEIQTYYGQDSNQAARHPSGSLRGPQLHKPLLRSPKQRDTEAVSPSTRAPTSPRAEPADQFWTKADESSRSPHLWRKGVFQKFFDHQPRGPGSAGQGTPAQLYSRARDARVSVPIEREERHSRAARVTKTVDPWMETKRKIVTPGDAE</sequence>
<dbReference type="InParanoid" id="A0A423XE86"/>
<dbReference type="EMBL" id="LKEB01000014">
    <property type="protein sequence ID" value="ROW14320.1"/>
    <property type="molecule type" value="Genomic_DNA"/>
</dbReference>
<accession>A0A423XE86</accession>
<dbReference type="InterPro" id="IPR016903">
    <property type="entry name" value="Nucleolar_cplx-assoc_3"/>
</dbReference>
<evidence type="ECO:0000259" key="7">
    <source>
        <dbReference type="Pfam" id="PF07540"/>
    </source>
</evidence>
<dbReference type="AlphaFoldDB" id="A0A423XE86"/>
<proteinExistence type="inferred from homology"/>
<evidence type="ECO:0000256" key="2">
    <source>
        <dbReference type="ARBA" id="ARBA00007797"/>
    </source>
</evidence>
<keyword evidence="4" id="KW-0539">Nucleus</keyword>
<organism evidence="8 9">
    <name type="scientific">Cytospora leucostoma</name>
    <dbReference type="NCBI Taxonomy" id="1230097"/>
    <lineage>
        <taxon>Eukaryota</taxon>
        <taxon>Fungi</taxon>
        <taxon>Dikarya</taxon>
        <taxon>Ascomycota</taxon>
        <taxon>Pezizomycotina</taxon>
        <taxon>Sordariomycetes</taxon>
        <taxon>Sordariomycetidae</taxon>
        <taxon>Diaporthales</taxon>
        <taxon>Cytosporaceae</taxon>
        <taxon>Cytospora</taxon>
    </lineage>
</organism>
<evidence type="ECO:0000256" key="1">
    <source>
        <dbReference type="ARBA" id="ARBA00004604"/>
    </source>
</evidence>
<comment type="subcellular location">
    <subcellularLocation>
        <location evidence="1">Nucleus</location>
        <location evidence="1">Nucleolus</location>
    </subcellularLocation>
</comment>
<reference evidence="8 9" key="1">
    <citation type="submission" date="2015-09" db="EMBL/GenBank/DDBJ databases">
        <title>Host preference determinants of Valsa canker pathogens revealed by comparative genomics.</title>
        <authorList>
            <person name="Yin Z."/>
            <person name="Huang L."/>
        </authorList>
    </citation>
    <scope>NUCLEOTIDE SEQUENCE [LARGE SCALE GENOMIC DNA]</scope>
    <source>
        <strain evidence="8 9">SXYLt</strain>
    </source>
</reference>
<evidence type="ECO:0000256" key="3">
    <source>
        <dbReference type="ARBA" id="ARBA00023054"/>
    </source>
</evidence>
<feature type="domain" description="CCAAT-binding factor" evidence="6">
    <location>
        <begin position="443"/>
        <end position="561"/>
    </location>
</feature>
<feature type="compositionally biased region" description="Basic and acidic residues" evidence="5">
    <location>
        <begin position="40"/>
        <end position="54"/>
    </location>
</feature>
<dbReference type="GO" id="GO:0003682">
    <property type="term" value="F:chromatin binding"/>
    <property type="evidence" value="ECO:0007669"/>
    <property type="project" value="TreeGrafter"/>
</dbReference>
<dbReference type="PANTHER" id="PTHR14428:SF5">
    <property type="entry name" value="NUCLEOLAR COMPLEX PROTEIN 3 HOMOLOG"/>
    <property type="match status" value="1"/>
</dbReference>
<dbReference type="Pfam" id="PF07540">
    <property type="entry name" value="NOC3p"/>
    <property type="match status" value="1"/>
</dbReference>
<dbReference type="PANTHER" id="PTHR14428">
    <property type="entry name" value="NUCLEOLAR COMPLEX PROTEIN 3"/>
    <property type="match status" value="1"/>
</dbReference>
<dbReference type="Pfam" id="PF03914">
    <property type="entry name" value="CBF"/>
    <property type="match status" value="1"/>
</dbReference>
<comment type="similarity">
    <text evidence="2">Belongs to the CBF/MAK21 family.</text>
</comment>
<evidence type="ECO:0000259" key="6">
    <source>
        <dbReference type="Pfam" id="PF03914"/>
    </source>
</evidence>
<keyword evidence="9" id="KW-1185">Reference proteome</keyword>
<name>A0A423XE86_9PEZI</name>
<evidence type="ECO:0000313" key="9">
    <source>
        <dbReference type="Proteomes" id="UP000285146"/>
    </source>
</evidence>
<keyword evidence="3" id="KW-0175">Coiled coil</keyword>
<feature type="region of interest" description="Disordered" evidence="5">
    <location>
        <begin position="1"/>
        <end position="81"/>
    </location>
</feature>